<dbReference type="SUPFAM" id="SSF52833">
    <property type="entry name" value="Thioredoxin-like"/>
    <property type="match status" value="1"/>
</dbReference>
<reference evidence="2" key="1">
    <citation type="submission" date="2023-10" db="EMBL/GenBank/DDBJ databases">
        <title>Screening of Alkalihalophilus pseudofirmusBZ-TG-HK211 and Its Alleviation of Salt Stress on Rapeseed Growth.</title>
        <authorList>
            <person name="Zhao B."/>
            <person name="Guo T."/>
        </authorList>
    </citation>
    <scope>NUCLEOTIDE SEQUENCE</scope>
    <source>
        <strain evidence="2">BZ-TG-HK211</strain>
    </source>
</reference>
<gene>
    <name evidence="2" type="ORF">RYX45_04305</name>
</gene>
<dbReference type="InterPro" id="IPR013766">
    <property type="entry name" value="Thioredoxin_domain"/>
</dbReference>
<dbReference type="CDD" id="cd02947">
    <property type="entry name" value="TRX_family"/>
    <property type="match status" value="1"/>
</dbReference>
<evidence type="ECO:0000259" key="1">
    <source>
        <dbReference type="Pfam" id="PF00085"/>
    </source>
</evidence>
<dbReference type="Gene3D" id="3.40.30.10">
    <property type="entry name" value="Glutaredoxin"/>
    <property type="match status" value="1"/>
</dbReference>
<proteinExistence type="predicted"/>
<dbReference type="Pfam" id="PF00085">
    <property type="entry name" value="Thioredoxin"/>
    <property type="match status" value="1"/>
</dbReference>
<dbReference type="EMBL" id="JAWJAY010000001">
    <property type="protein sequence ID" value="MDV2884390.1"/>
    <property type="molecule type" value="Genomic_DNA"/>
</dbReference>
<evidence type="ECO:0000313" key="2">
    <source>
        <dbReference type="EMBL" id="MDV2884390.1"/>
    </source>
</evidence>
<sequence>MESITEQELNERLKSKEELQFVFVTTPLCGTCKLARRMLMILEESAPAFKPLELNVNTAAGFANRWKIKSVPVLLVFKKGLGVERIYAFHSIAHLYEMLKPYVGKESIHNLGEDKKGR</sequence>
<evidence type="ECO:0000313" key="3">
    <source>
        <dbReference type="Proteomes" id="UP001285636"/>
    </source>
</evidence>
<feature type="domain" description="Thioredoxin" evidence="1">
    <location>
        <begin position="3"/>
        <end position="96"/>
    </location>
</feature>
<accession>A0AAJ2NMN5</accession>
<organism evidence="2 3">
    <name type="scientific">Alkalihalophilus pseudofirmus</name>
    <name type="common">Bacillus pseudofirmus</name>
    <dbReference type="NCBI Taxonomy" id="79885"/>
    <lineage>
        <taxon>Bacteria</taxon>
        <taxon>Bacillati</taxon>
        <taxon>Bacillota</taxon>
        <taxon>Bacilli</taxon>
        <taxon>Bacillales</taxon>
        <taxon>Bacillaceae</taxon>
        <taxon>Alkalihalophilus</taxon>
    </lineage>
</organism>
<comment type="caution">
    <text evidence="2">The sequence shown here is derived from an EMBL/GenBank/DDBJ whole genome shotgun (WGS) entry which is preliminary data.</text>
</comment>
<protein>
    <submittedName>
        <fullName evidence="2">Thioredoxin family protein</fullName>
    </submittedName>
</protein>
<dbReference type="Proteomes" id="UP001285636">
    <property type="component" value="Unassembled WGS sequence"/>
</dbReference>
<name>A0AAJ2NMN5_ALKPS</name>
<dbReference type="InterPro" id="IPR036249">
    <property type="entry name" value="Thioredoxin-like_sf"/>
</dbReference>
<dbReference type="AlphaFoldDB" id="A0AAJ2NMN5"/>
<dbReference type="RefSeq" id="WP_075682235.1">
    <property type="nucleotide sequence ID" value="NZ_JAWJAY010000001.1"/>
</dbReference>